<evidence type="ECO:0000256" key="1">
    <source>
        <dbReference type="SAM" id="Phobius"/>
    </source>
</evidence>
<proteinExistence type="predicted"/>
<organism evidence="2 3">
    <name type="scientific">Pseudonocardia sediminis</name>
    <dbReference type="NCBI Taxonomy" id="1397368"/>
    <lineage>
        <taxon>Bacteria</taxon>
        <taxon>Bacillati</taxon>
        <taxon>Actinomycetota</taxon>
        <taxon>Actinomycetes</taxon>
        <taxon>Pseudonocardiales</taxon>
        <taxon>Pseudonocardiaceae</taxon>
        <taxon>Pseudonocardia</taxon>
    </lineage>
</organism>
<keyword evidence="1" id="KW-0472">Membrane</keyword>
<gene>
    <name evidence="2" type="ORF">EV383_2774</name>
</gene>
<accession>A0A4Q7UV90</accession>
<evidence type="ECO:0000313" key="2">
    <source>
        <dbReference type="EMBL" id="RZT85887.1"/>
    </source>
</evidence>
<dbReference type="EMBL" id="SHKL01000001">
    <property type="protein sequence ID" value="RZT85887.1"/>
    <property type="molecule type" value="Genomic_DNA"/>
</dbReference>
<comment type="caution">
    <text evidence="2">The sequence shown here is derived from an EMBL/GenBank/DDBJ whole genome shotgun (WGS) entry which is preliminary data.</text>
</comment>
<name>A0A4Q7UV90_PSEST</name>
<reference evidence="2 3" key="1">
    <citation type="submission" date="2019-02" db="EMBL/GenBank/DDBJ databases">
        <title>Sequencing the genomes of 1000 actinobacteria strains.</title>
        <authorList>
            <person name="Klenk H.-P."/>
        </authorList>
    </citation>
    <scope>NUCLEOTIDE SEQUENCE [LARGE SCALE GENOMIC DNA]</scope>
    <source>
        <strain evidence="2 3">DSM 45779</strain>
    </source>
</reference>
<dbReference type="RefSeq" id="WP_130290277.1">
    <property type="nucleotide sequence ID" value="NZ_SHKL01000001.1"/>
</dbReference>
<keyword evidence="3" id="KW-1185">Reference proteome</keyword>
<keyword evidence="1" id="KW-0812">Transmembrane</keyword>
<dbReference type="OrthoDB" id="9980052at2"/>
<feature type="transmembrane region" description="Helical" evidence="1">
    <location>
        <begin position="7"/>
        <end position="29"/>
    </location>
</feature>
<evidence type="ECO:0000313" key="3">
    <source>
        <dbReference type="Proteomes" id="UP000291591"/>
    </source>
</evidence>
<dbReference type="AlphaFoldDB" id="A0A4Q7UV90"/>
<dbReference type="Proteomes" id="UP000291591">
    <property type="component" value="Unassembled WGS sequence"/>
</dbReference>
<sequence length="182" mass="18293">MRQKLSIAAVAVGAVLAVVALVGAALWFYPPSDTANASDGAMSEQQAGDLADATAFRQQALTDPRAALASCERAQTTLFDGLSAHLAGSGDRFATARFTIQGARGLTYLSADVVGATGTVKAVAPVWVYGGAGYAGLSPTADRLSARLPDGGTQYGASVQDAAAVRVATCAEAARRLSTAGG</sequence>
<protein>
    <submittedName>
        <fullName evidence="2">Uncharacterized protein</fullName>
    </submittedName>
</protein>
<keyword evidence="1" id="KW-1133">Transmembrane helix</keyword>